<proteinExistence type="predicted"/>
<keyword evidence="5" id="KW-0539">Nucleus</keyword>
<dbReference type="EMBL" id="ML978124">
    <property type="protein sequence ID" value="KAF2101141.1"/>
    <property type="molecule type" value="Genomic_DNA"/>
</dbReference>
<evidence type="ECO:0000313" key="7">
    <source>
        <dbReference type="EMBL" id="KAF2101141.1"/>
    </source>
</evidence>
<organism evidence="7 8">
    <name type="scientific">Rhizodiscina lignyota</name>
    <dbReference type="NCBI Taxonomy" id="1504668"/>
    <lineage>
        <taxon>Eukaryota</taxon>
        <taxon>Fungi</taxon>
        <taxon>Dikarya</taxon>
        <taxon>Ascomycota</taxon>
        <taxon>Pezizomycotina</taxon>
        <taxon>Dothideomycetes</taxon>
        <taxon>Pleosporomycetidae</taxon>
        <taxon>Aulographales</taxon>
        <taxon>Rhizodiscinaceae</taxon>
        <taxon>Rhizodiscina</taxon>
    </lineage>
</organism>
<evidence type="ECO:0008006" key="9">
    <source>
        <dbReference type="Google" id="ProtNLM"/>
    </source>
</evidence>
<evidence type="ECO:0000256" key="6">
    <source>
        <dbReference type="SAM" id="MobiDB-lite"/>
    </source>
</evidence>
<dbReference type="AlphaFoldDB" id="A0A9P4M7X5"/>
<evidence type="ECO:0000256" key="4">
    <source>
        <dbReference type="ARBA" id="ARBA00023163"/>
    </source>
</evidence>
<comment type="caution">
    <text evidence="7">The sequence shown here is derived from an EMBL/GenBank/DDBJ whole genome shotgun (WGS) entry which is preliminary data.</text>
</comment>
<keyword evidence="8" id="KW-1185">Reference proteome</keyword>
<reference evidence="7" key="1">
    <citation type="journal article" date="2020" name="Stud. Mycol.">
        <title>101 Dothideomycetes genomes: a test case for predicting lifestyles and emergence of pathogens.</title>
        <authorList>
            <person name="Haridas S."/>
            <person name="Albert R."/>
            <person name="Binder M."/>
            <person name="Bloem J."/>
            <person name="Labutti K."/>
            <person name="Salamov A."/>
            <person name="Andreopoulos B."/>
            <person name="Baker S."/>
            <person name="Barry K."/>
            <person name="Bills G."/>
            <person name="Bluhm B."/>
            <person name="Cannon C."/>
            <person name="Castanera R."/>
            <person name="Culley D."/>
            <person name="Daum C."/>
            <person name="Ezra D."/>
            <person name="Gonzalez J."/>
            <person name="Henrissat B."/>
            <person name="Kuo A."/>
            <person name="Liang C."/>
            <person name="Lipzen A."/>
            <person name="Lutzoni F."/>
            <person name="Magnuson J."/>
            <person name="Mondo S."/>
            <person name="Nolan M."/>
            <person name="Ohm R."/>
            <person name="Pangilinan J."/>
            <person name="Park H.-J."/>
            <person name="Ramirez L."/>
            <person name="Alfaro M."/>
            <person name="Sun H."/>
            <person name="Tritt A."/>
            <person name="Yoshinaga Y."/>
            <person name="Zwiers L.-H."/>
            <person name="Turgeon B."/>
            <person name="Goodwin S."/>
            <person name="Spatafora J."/>
            <person name="Crous P."/>
            <person name="Grigoriev I."/>
        </authorList>
    </citation>
    <scope>NUCLEOTIDE SEQUENCE</scope>
    <source>
        <strain evidence="7">CBS 133067</strain>
    </source>
</reference>
<dbReference type="InterPro" id="IPR050815">
    <property type="entry name" value="TF_fung"/>
</dbReference>
<keyword evidence="4" id="KW-0804">Transcription</keyword>
<dbReference type="CDD" id="cd12148">
    <property type="entry name" value="fungal_TF_MHR"/>
    <property type="match status" value="1"/>
</dbReference>
<dbReference type="GO" id="GO:0046872">
    <property type="term" value="F:metal ion binding"/>
    <property type="evidence" value="ECO:0007669"/>
    <property type="project" value="UniProtKB-KW"/>
</dbReference>
<comment type="subcellular location">
    <subcellularLocation>
        <location evidence="1">Nucleus</location>
    </subcellularLocation>
</comment>
<evidence type="ECO:0000256" key="1">
    <source>
        <dbReference type="ARBA" id="ARBA00004123"/>
    </source>
</evidence>
<gene>
    <name evidence="7" type="ORF">NA57DRAFT_74727</name>
</gene>
<dbReference type="GO" id="GO:0000981">
    <property type="term" value="F:DNA-binding transcription factor activity, RNA polymerase II-specific"/>
    <property type="evidence" value="ECO:0007669"/>
    <property type="project" value="InterPro"/>
</dbReference>
<dbReference type="OrthoDB" id="309640at2759"/>
<keyword evidence="3" id="KW-0805">Transcription regulation</keyword>
<feature type="region of interest" description="Disordered" evidence="6">
    <location>
        <begin position="146"/>
        <end position="166"/>
    </location>
</feature>
<evidence type="ECO:0000256" key="5">
    <source>
        <dbReference type="ARBA" id="ARBA00023242"/>
    </source>
</evidence>
<evidence type="ECO:0000256" key="3">
    <source>
        <dbReference type="ARBA" id="ARBA00023015"/>
    </source>
</evidence>
<accession>A0A9P4M7X5</accession>
<keyword evidence="2" id="KW-0479">Metal-binding</keyword>
<dbReference type="PANTHER" id="PTHR47338:SF27">
    <property type="entry name" value="ZN(II)2CYS6 TRANSCRIPTION FACTOR (EUROFUNG)"/>
    <property type="match status" value="1"/>
</dbReference>
<dbReference type="Proteomes" id="UP000799772">
    <property type="component" value="Unassembled WGS sequence"/>
</dbReference>
<evidence type="ECO:0000313" key="8">
    <source>
        <dbReference type="Proteomes" id="UP000799772"/>
    </source>
</evidence>
<name>A0A9P4M7X5_9PEZI</name>
<dbReference type="GO" id="GO:0005634">
    <property type="term" value="C:nucleus"/>
    <property type="evidence" value="ECO:0007669"/>
    <property type="project" value="UniProtKB-SubCell"/>
</dbReference>
<protein>
    <recommendedName>
        <fullName evidence="9">Transcription factor domain-containing protein</fullName>
    </recommendedName>
</protein>
<feature type="region of interest" description="Disordered" evidence="6">
    <location>
        <begin position="437"/>
        <end position="480"/>
    </location>
</feature>
<evidence type="ECO:0000256" key="2">
    <source>
        <dbReference type="ARBA" id="ARBA00022723"/>
    </source>
</evidence>
<sequence>MAEQPHRNVSAEERQLPETEVGLFLIEIYFTRVFTASLLFEHKSFVEDYHASTLPEYVLLSVFALASLFLHAPKNSLVAKKTGLEAFATLGTKGRSWAEAGSKLVLTNCDKPCLATIRACEILGLYWFAVGELDRSTIYSNESFNPVPELENSNESEQDTSTHGDTRATDISDWMLWDDRSFRDCSFYCVGLFNLWRQAKQFVRRSWNATSSVYLTSFFELDSKLQRFQSIVPGELMDDDVMRPDNPERVQRNSYFLRSMYHLCLVYLNASAVPCFSGSKARQKLSPNLVEFCARATLSNADQFANLSKAYLATTPDFSKVPCFVGYCAFMAGSVHGTMCSPKSTSSASYSSWAKCAVCLLILQELKEYWPVLNSLYQALQKQLYFGYGRMFSFSEEIVRDLVYGTPSFTSEKNIHDVLLPSKALFKLPHRTEGAFILRPYNPSEPSSPDQDDDEQDDNRPNSHGTSQEAEDVGPANDESDTIVTDSFVQLDEGLQTNAVGSGSYISLQENFLRENDLDDSLTPTASCFDLFSHGMDFTNMEGFFDGERWDLG</sequence>
<dbReference type="PANTHER" id="PTHR47338">
    <property type="entry name" value="ZN(II)2CYS6 TRANSCRIPTION FACTOR (EUROFUNG)-RELATED"/>
    <property type="match status" value="1"/>
</dbReference>